<dbReference type="OrthoDB" id="3078176at2"/>
<evidence type="ECO:0000313" key="3">
    <source>
        <dbReference type="Proteomes" id="UP000003448"/>
    </source>
</evidence>
<name>I0KZW9_9ACTN</name>
<feature type="transmembrane region" description="Helical" evidence="1">
    <location>
        <begin position="185"/>
        <end position="207"/>
    </location>
</feature>
<gene>
    <name evidence="2" type="ORF">MILUP08_42036</name>
</gene>
<dbReference type="STRING" id="1150864.MILUP08_42036"/>
<protein>
    <submittedName>
        <fullName evidence="2">Putative membrane protein</fullName>
    </submittedName>
</protein>
<keyword evidence="1" id="KW-0812">Transmembrane</keyword>
<evidence type="ECO:0000313" key="2">
    <source>
        <dbReference type="EMBL" id="CCH17116.1"/>
    </source>
</evidence>
<comment type="caution">
    <text evidence="2">The sequence shown here is derived from an EMBL/GenBank/DDBJ whole genome shotgun (WGS) entry which is preliminary data.</text>
</comment>
<accession>I0KZW9</accession>
<dbReference type="RefSeq" id="WP_007457538.1">
    <property type="nucleotide sequence ID" value="NZ_HF570108.1"/>
</dbReference>
<reference evidence="3" key="1">
    <citation type="journal article" date="2012" name="J. Bacteriol.">
        <title>Genome Sequence of Micromonospora lupini Lupac 08, Isolated from Root Nodules of Lupinus angustifolius.</title>
        <authorList>
            <person name="Alonso-Vega P."/>
            <person name="Normand P."/>
            <person name="Bacigalupe R."/>
            <person name="Pujic P."/>
            <person name="Lajus A."/>
            <person name="Vallenet D."/>
            <person name="Carro L."/>
            <person name="Coll P."/>
            <person name="Trujillo M.E."/>
        </authorList>
    </citation>
    <scope>NUCLEOTIDE SEQUENCE [LARGE SCALE GENOMIC DNA]</scope>
    <source>
        <strain evidence="3">Lupac 08</strain>
    </source>
</reference>
<feature type="transmembrane region" description="Helical" evidence="1">
    <location>
        <begin position="83"/>
        <end position="113"/>
    </location>
</feature>
<dbReference type="EMBL" id="CAIE01000017">
    <property type="protein sequence ID" value="CCH17116.1"/>
    <property type="molecule type" value="Genomic_DNA"/>
</dbReference>
<keyword evidence="1" id="KW-1133">Transmembrane helix</keyword>
<dbReference type="eggNOG" id="COG0241">
    <property type="taxonomic scope" value="Bacteria"/>
</dbReference>
<organism evidence="2 3">
    <name type="scientific">Micromonospora lupini str. Lupac 08</name>
    <dbReference type="NCBI Taxonomy" id="1150864"/>
    <lineage>
        <taxon>Bacteria</taxon>
        <taxon>Bacillati</taxon>
        <taxon>Actinomycetota</taxon>
        <taxon>Actinomycetes</taxon>
        <taxon>Micromonosporales</taxon>
        <taxon>Micromonosporaceae</taxon>
        <taxon>Micromonospora</taxon>
    </lineage>
</organism>
<feature type="transmembrane region" description="Helical" evidence="1">
    <location>
        <begin position="125"/>
        <end position="150"/>
    </location>
</feature>
<dbReference type="Proteomes" id="UP000003448">
    <property type="component" value="Unassembled WGS sequence"/>
</dbReference>
<keyword evidence="3" id="KW-1185">Reference proteome</keyword>
<sequence length="584" mass="64046">MTVTEASQTEHFDFPSYQVPPRLSDTTRRLCGAAYLDQSYADTVIREVIEDERRAVALSFGFDLNAVVRHCFRARHRYLVRDAILFGLLVIGVVTSLSATAGWLVLGFTVLLARSREARRMSLPVRFLVFGTLITIVLCSGGLALVLPLFSLSDGLEFLVGPLLGTGPDLSADALVDTLRSRMTAGLFGVVAWMPLLLGAATLAVLVRFERATHQILTDELRPGIPPVLPTLPNERVARRLDLVARAQYGNITVQEDEPFLGCGAPEHGWSYAIAVQPAVGRAPGTDAPPIDQAELGPALTAHVRAAIRRMREDPLPRAVRVPGLSLMPHIVADGVRRQGDPLLDPATGMPRSRASEEVIDVIVRHPQGGLRYYDRIVVSGAGKPLHTADGRLVLPEQDLGIDISAFVHAAVEGGLLYVEFVTTVMYPIKARYALVDRLRPEQSTVRIARGVLANMVTDSVLSGWHLVRRLRHERGMKTRMDDALAASEQFRTHDYGARVSVRQLVAEPAAVKHLQLLDEWKYTKLLERAVLDAVVSFLTERGLDTGDLVQRAAQVQNIFGNVNNIFGGQQAMSSSNVSFEQHN</sequence>
<proteinExistence type="predicted"/>
<evidence type="ECO:0000256" key="1">
    <source>
        <dbReference type="SAM" id="Phobius"/>
    </source>
</evidence>
<dbReference type="AlphaFoldDB" id="I0KZW9"/>
<keyword evidence="1" id="KW-0472">Membrane</keyword>